<dbReference type="InterPro" id="IPR045924">
    <property type="entry name" value="DUF6343"/>
</dbReference>
<accession>A0ABT2JV16</accession>
<keyword evidence="2" id="KW-0472">Membrane</keyword>
<keyword evidence="2" id="KW-1133">Transmembrane helix</keyword>
<keyword evidence="2" id="KW-0812">Transmembrane</keyword>
<dbReference type="RefSeq" id="WP_260218986.1">
    <property type="nucleotide sequence ID" value="NZ_JAJAGO010000007.1"/>
</dbReference>
<feature type="transmembrane region" description="Helical" evidence="2">
    <location>
        <begin position="47"/>
        <end position="68"/>
    </location>
</feature>
<comment type="caution">
    <text evidence="3">The sequence shown here is derived from an EMBL/GenBank/DDBJ whole genome shotgun (WGS) entry which is preliminary data.</text>
</comment>
<name>A0ABT2JV16_9ACTN</name>
<dbReference type="EMBL" id="JAJAGO010000007">
    <property type="protein sequence ID" value="MCT2591676.1"/>
    <property type="molecule type" value="Genomic_DNA"/>
</dbReference>
<evidence type="ECO:0000256" key="2">
    <source>
        <dbReference type="SAM" id="Phobius"/>
    </source>
</evidence>
<sequence>MPHRKQKSPPSAPRGPVPRSRSGVIGRRWERTGTEPVTARSALRVRYILSLIFVPLFVAGAVVFWYWMSQSGPSDAPSEGSLRLLALVCSALALFALADLAVVLRRRRREGITGQPLDADPASP</sequence>
<evidence type="ECO:0000313" key="4">
    <source>
        <dbReference type="Proteomes" id="UP001156389"/>
    </source>
</evidence>
<organism evidence="3 4">
    <name type="scientific">Streptomyces gossypii</name>
    <dbReference type="NCBI Taxonomy" id="2883101"/>
    <lineage>
        <taxon>Bacteria</taxon>
        <taxon>Bacillati</taxon>
        <taxon>Actinomycetota</taxon>
        <taxon>Actinomycetes</taxon>
        <taxon>Kitasatosporales</taxon>
        <taxon>Streptomycetaceae</taxon>
        <taxon>Streptomyces</taxon>
    </lineage>
</organism>
<proteinExistence type="predicted"/>
<dbReference type="Proteomes" id="UP001156389">
    <property type="component" value="Unassembled WGS sequence"/>
</dbReference>
<keyword evidence="4" id="KW-1185">Reference proteome</keyword>
<dbReference type="Pfam" id="PF19870">
    <property type="entry name" value="DUF6343"/>
    <property type="match status" value="1"/>
</dbReference>
<reference evidence="3 4" key="1">
    <citation type="submission" date="2021-10" db="EMBL/GenBank/DDBJ databases">
        <title>Streptomyces gossypii sp. nov., isolated from soil collected from cotton field.</title>
        <authorList>
            <person name="Ge X."/>
            <person name="Chen X."/>
            <person name="Liu W."/>
        </authorList>
    </citation>
    <scope>NUCLEOTIDE SEQUENCE [LARGE SCALE GENOMIC DNA]</scope>
    <source>
        <strain evidence="3 4">N2-109</strain>
    </source>
</reference>
<gene>
    <name evidence="3" type="ORF">LHJ74_17530</name>
</gene>
<protein>
    <submittedName>
        <fullName evidence="3">DUF6343 family protein</fullName>
    </submittedName>
</protein>
<evidence type="ECO:0000256" key="1">
    <source>
        <dbReference type="SAM" id="MobiDB-lite"/>
    </source>
</evidence>
<feature type="region of interest" description="Disordered" evidence="1">
    <location>
        <begin position="1"/>
        <end position="31"/>
    </location>
</feature>
<evidence type="ECO:0000313" key="3">
    <source>
        <dbReference type="EMBL" id="MCT2591676.1"/>
    </source>
</evidence>
<feature type="transmembrane region" description="Helical" evidence="2">
    <location>
        <begin position="80"/>
        <end position="104"/>
    </location>
</feature>